<name>A0AAV4N2D0_CAEEX</name>
<evidence type="ECO:0000313" key="2">
    <source>
        <dbReference type="EMBL" id="GIX78454.1"/>
    </source>
</evidence>
<protein>
    <submittedName>
        <fullName evidence="2">Uncharacterized protein</fullName>
    </submittedName>
</protein>
<keyword evidence="3" id="KW-1185">Reference proteome</keyword>
<evidence type="ECO:0000313" key="3">
    <source>
        <dbReference type="Proteomes" id="UP001054945"/>
    </source>
</evidence>
<organism evidence="2 3">
    <name type="scientific">Caerostris extrusa</name>
    <name type="common">Bark spider</name>
    <name type="synonym">Caerostris bankana</name>
    <dbReference type="NCBI Taxonomy" id="172846"/>
    <lineage>
        <taxon>Eukaryota</taxon>
        <taxon>Metazoa</taxon>
        <taxon>Ecdysozoa</taxon>
        <taxon>Arthropoda</taxon>
        <taxon>Chelicerata</taxon>
        <taxon>Arachnida</taxon>
        <taxon>Araneae</taxon>
        <taxon>Araneomorphae</taxon>
        <taxon>Entelegynae</taxon>
        <taxon>Araneoidea</taxon>
        <taxon>Araneidae</taxon>
        <taxon>Caerostris</taxon>
    </lineage>
</organism>
<reference evidence="2 3" key="1">
    <citation type="submission" date="2021-06" db="EMBL/GenBank/DDBJ databases">
        <title>Caerostris extrusa draft genome.</title>
        <authorList>
            <person name="Kono N."/>
            <person name="Arakawa K."/>
        </authorList>
    </citation>
    <scope>NUCLEOTIDE SEQUENCE [LARGE SCALE GENOMIC DNA]</scope>
</reference>
<feature type="compositionally biased region" description="Basic and acidic residues" evidence="1">
    <location>
        <begin position="29"/>
        <end position="40"/>
    </location>
</feature>
<dbReference type="EMBL" id="BPLR01002836">
    <property type="protein sequence ID" value="GIX78454.1"/>
    <property type="molecule type" value="Genomic_DNA"/>
</dbReference>
<dbReference type="Proteomes" id="UP001054945">
    <property type="component" value="Unassembled WGS sequence"/>
</dbReference>
<feature type="region of interest" description="Disordered" evidence="1">
    <location>
        <begin position="15"/>
        <end position="83"/>
    </location>
</feature>
<sequence>MLFLQTQVERLLQANHKARLGRHQRFGRQGKETGGHHSNDEVAAARSSAAERRAARNQPPTRTKEVRAWSVPNQFEAQTGHEA</sequence>
<feature type="compositionally biased region" description="Basic residues" evidence="1">
    <location>
        <begin position="16"/>
        <end position="28"/>
    </location>
</feature>
<dbReference type="AlphaFoldDB" id="A0AAV4N2D0"/>
<evidence type="ECO:0000256" key="1">
    <source>
        <dbReference type="SAM" id="MobiDB-lite"/>
    </source>
</evidence>
<accession>A0AAV4N2D0</accession>
<gene>
    <name evidence="2" type="ORF">CEXT_773531</name>
</gene>
<proteinExistence type="predicted"/>
<comment type="caution">
    <text evidence="2">The sequence shown here is derived from an EMBL/GenBank/DDBJ whole genome shotgun (WGS) entry which is preliminary data.</text>
</comment>